<evidence type="ECO:0000256" key="1">
    <source>
        <dbReference type="SAM" id="Phobius"/>
    </source>
</evidence>
<keyword evidence="1" id="KW-0472">Membrane</keyword>
<reference evidence="2 3" key="1">
    <citation type="submission" date="2019-08" db="EMBL/GenBank/DDBJ databases">
        <title>In-depth cultivation of the pig gut microbiome towards novel bacterial diversity and tailored functional studies.</title>
        <authorList>
            <person name="Wylensek D."/>
            <person name="Hitch T.C.A."/>
            <person name="Clavel T."/>
        </authorList>
    </citation>
    <scope>NUCLEOTIDE SEQUENCE [LARGE SCALE GENOMIC DNA]</scope>
    <source>
        <strain evidence="2 3">Oil+RF-744-GAM-WT-6</strain>
    </source>
</reference>
<name>A0A7X2NSR9_9FIRM</name>
<dbReference type="RefSeq" id="WP_154504451.1">
    <property type="nucleotide sequence ID" value="NZ_VUMN01000014.1"/>
</dbReference>
<keyword evidence="1" id="KW-0812">Transmembrane</keyword>
<feature type="transmembrane region" description="Helical" evidence="1">
    <location>
        <begin position="59"/>
        <end position="82"/>
    </location>
</feature>
<feature type="transmembrane region" description="Helical" evidence="1">
    <location>
        <begin position="194"/>
        <end position="216"/>
    </location>
</feature>
<dbReference type="AlphaFoldDB" id="A0A7X2NSR9"/>
<gene>
    <name evidence="2" type="ORF">FYJ51_06850</name>
</gene>
<feature type="transmembrane region" description="Helical" evidence="1">
    <location>
        <begin position="236"/>
        <end position="253"/>
    </location>
</feature>
<accession>A0A7X2NSR9</accession>
<keyword evidence="1" id="KW-1133">Transmembrane helix</keyword>
<sequence length="263" mass="29724">MSHSKKEKRALRLAIIISAGFIAQWIMILDMKRNYGTQYISMFDWYILNYSAANLIPNFMIWGIPLLCGFLNGNMFVFYRSAAQYLFVRTPQKPFLLWKRNEVIRNTALDVVLFFLSAAGCLFITMKSADPSMAAVVSIPSSRVEFSLAYFSHPFIFISYYVAVICIFNIAFALCGFLISTYSSNGVLIRCTPFLIMILDSIIATSISGIGTLVNYSDSAQILVRNSSLGFAMDSLFRLLIPILLVILLCRVIRKRSDQDITI</sequence>
<protein>
    <submittedName>
        <fullName evidence="2">Uncharacterized protein</fullName>
    </submittedName>
</protein>
<feature type="transmembrane region" description="Helical" evidence="1">
    <location>
        <begin position="12"/>
        <end position="29"/>
    </location>
</feature>
<feature type="transmembrane region" description="Helical" evidence="1">
    <location>
        <begin position="103"/>
        <end position="126"/>
    </location>
</feature>
<evidence type="ECO:0000313" key="3">
    <source>
        <dbReference type="Proteomes" id="UP000461880"/>
    </source>
</evidence>
<dbReference type="EMBL" id="VUMN01000014">
    <property type="protein sequence ID" value="MSS58621.1"/>
    <property type="molecule type" value="Genomic_DNA"/>
</dbReference>
<proteinExistence type="predicted"/>
<dbReference type="Proteomes" id="UP000461880">
    <property type="component" value="Unassembled WGS sequence"/>
</dbReference>
<evidence type="ECO:0000313" key="2">
    <source>
        <dbReference type="EMBL" id="MSS58621.1"/>
    </source>
</evidence>
<organism evidence="2 3">
    <name type="scientific">Stecheria intestinalis</name>
    <dbReference type="NCBI Taxonomy" id="2606630"/>
    <lineage>
        <taxon>Bacteria</taxon>
        <taxon>Bacillati</taxon>
        <taxon>Bacillota</taxon>
        <taxon>Erysipelotrichia</taxon>
        <taxon>Erysipelotrichales</taxon>
        <taxon>Erysipelotrichaceae</taxon>
        <taxon>Stecheria</taxon>
    </lineage>
</organism>
<keyword evidence="3" id="KW-1185">Reference proteome</keyword>
<feature type="transmembrane region" description="Helical" evidence="1">
    <location>
        <begin position="158"/>
        <end position="182"/>
    </location>
</feature>
<comment type="caution">
    <text evidence="2">The sequence shown here is derived from an EMBL/GenBank/DDBJ whole genome shotgun (WGS) entry which is preliminary data.</text>
</comment>